<dbReference type="OrthoDB" id="10262528at2759"/>
<dbReference type="Proteomes" id="UP000009046">
    <property type="component" value="Unassembled WGS sequence"/>
</dbReference>
<dbReference type="InterPro" id="IPR036045">
    <property type="entry name" value="Sec1-like_sf"/>
</dbReference>
<dbReference type="AlphaFoldDB" id="E0VJG2"/>
<dbReference type="STRING" id="121224.E0VJG2"/>
<dbReference type="OMA" id="QVHIYMI"/>
<dbReference type="InterPro" id="IPR043154">
    <property type="entry name" value="Sec-1-like_dom1"/>
</dbReference>
<dbReference type="EMBL" id="AAZO01002835">
    <property type="status" value="NOT_ANNOTATED_CDS"/>
    <property type="molecule type" value="Genomic_DNA"/>
</dbReference>
<evidence type="ECO:0000313" key="4">
    <source>
        <dbReference type="Proteomes" id="UP000009046"/>
    </source>
</evidence>
<dbReference type="GO" id="GO:0016192">
    <property type="term" value="P:vesicle-mediated transport"/>
    <property type="evidence" value="ECO:0007669"/>
    <property type="project" value="InterPro"/>
</dbReference>
<dbReference type="Gene3D" id="1.25.40.850">
    <property type="match status" value="1"/>
</dbReference>
<dbReference type="eggNOG" id="KOG1302">
    <property type="taxonomic scope" value="Eukaryota"/>
</dbReference>
<dbReference type="Gene3D" id="3.40.50.2060">
    <property type="match status" value="1"/>
</dbReference>
<dbReference type="GeneID" id="8230791"/>
<reference evidence="3" key="3">
    <citation type="submission" date="2020-05" db="UniProtKB">
        <authorList>
            <consortium name="EnsemblMetazoa"/>
        </authorList>
    </citation>
    <scope>IDENTIFICATION</scope>
    <source>
        <strain evidence="3">USDA</strain>
    </source>
</reference>
<dbReference type="PANTHER" id="PTHR11679">
    <property type="entry name" value="VESICLE PROTEIN SORTING-ASSOCIATED"/>
    <property type="match status" value="1"/>
</dbReference>
<dbReference type="InParanoid" id="E0VJG2"/>
<dbReference type="HOGENOM" id="CLU_016678_4_0_1"/>
<dbReference type="KEGG" id="phu:Phum_PHUM244730"/>
<evidence type="ECO:0000313" key="3">
    <source>
        <dbReference type="EnsemblMetazoa" id="PHUM244730-PA"/>
    </source>
</evidence>
<reference evidence="2" key="1">
    <citation type="submission" date="2007-04" db="EMBL/GenBank/DDBJ databases">
        <title>Annotation of Pediculus humanus corporis strain USDA.</title>
        <authorList>
            <person name="Kirkness E."/>
            <person name="Hannick L."/>
            <person name="Hass B."/>
            <person name="Bruggner R."/>
            <person name="Lawson D."/>
            <person name="Bidwell S."/>
            <person name="Joardar V."/>
            <person name="Caler E."/>
            <person name="Walenz B."/>
            <person name="Inman J."/>
            <person name="Schobel S."/>
            <person name="Galinsky K."/>
            <person name="Amedeo P."/>
            <person name="Strausberg R."/>
        </authorList>
    </citation>
    <scope>NUCLEOTIDE SEQUENCE</scope>
    <source>
        <strain evidence="2">USDA</strain>
    </source>
</reference>
<dbReference type="InterPro" id="IPR001619">
    <property type="entry name" value="Sec1-like"/>
</dbReference>
<evidence type="ECO:0000313" key="2">
    <source>
        <dbReference type="EMBL" id="EEB13518.1"/>
    </source>
</evidence>
<accession>E0VJG2</accession>
<dbReference type="InterPro" id="IPR027482">
    <property type="entry name" value="Sec1-like_dom2"/>
</dbReference>
<gene>
    <name evidence="3" type="primary">8230791</name>
    <name evidence="2" type="ORF">Phum_PHUM244730</name>
</gene>
<comment type="similarity">
    <text evidence="1">Belongs to the STXBP/unc-18/SEC1 family.</text>
</comment>
<dbReference type="EMBL" id="AAZO01002836">
    <property type="status" value="NOT_ANNOTATED_CDS"/>
    <property type="molecule type" value="Genomic_DNA"/>
</dbReference>
<keyword evidence="4" id="KW-1185">Reference proteome</keyword>
<dbReference type="Gene3D" id="3.40.50.1910">
    <property type="match status" value="1"/>
</dbReference>
<name>E0VJG2_PEDHC</name>
<protein>
    <submittedName>
        <fullName evidence="2 3">Vacuolar protein sorting, putative</fullName>
    </submittedName>
</protein>
<dbReference type="SUPFAM" id="SSF56815">
    <property type="entry name" value="Sec1/munc18-like (SM) proteins"/>
    <property type="match status" value="1"/>
</dbReference>
<sequence length="465" mass="52318">MSSLFLDRIEALAEISKKKLTKILDKIPGRKNLVIEPSLMKPLDRFIGASTLSLGCLFHGKYSKFIANLLDNWLEEYGEPERPDSDLGCILVFDRDIDYASVLLMPGTYTSLISEVMNISSGTVELKQQNKEKKELAISMQLTSNDEIYNQIKNRHFSDVNVYLKQKAQELINEKNKGTNMGIQEMKNFVSNRLKNLKQESLALSNHFNICEKICNEMGKKFESINNCQTNILYGNSRKEVLTEIEDMISTSEDVFLPLRLICLLSLAQNDFSVEESMNLKKQFLHSYGFEHLSTFYNLEKHGLFSSSPSPGEISAKIANKVAQVVPFPKKNSFQTTVQKFKLFPNLSKSTCLKNPQDASYIFGGAYIPLVAQIVTYLIRKEMSLNDLVKGLPCGINEKSETKLIGNQVDNFIDIKPNSIFIYIVGGITYAEIAALQFLESKTGTRIICSGSSIINAKSLLQSTI</sequence>
<dbReference type="VEuPathDB" id="VectorBase:PHUM244730"/>
<proteinExistence type="inferred from homology"/>
<dbReference type="PIRSF" id="PIRSF005715">
    <property type="entry name" value="VPS45_Sec1"/>
    <property type="match status" value="1"/>
</dbReference>
<dbReference type="EnsemblMetazoa" id="PHUM244730-RA">
    <property type="protein sequence ID" value="PHUM244730-PA"/>
    <property type="gene ID" value="PHUM244730"/>
</dbReference>
<dbReference type="Pfam" id="PF00995">
    <property type="entry name" value="Sec1"/>
    <property type="match status" value="1"/>
</dbReference>
<dbReference type="Gene3D" id="3.90.830.10">
    <property type="entry name" value="Syntaxin Binding Protein 1, Chain A, domain 2"/>
    <property type="match status" value="1"/>
</dbReference>
<dbReference type="RefSeq" id="XP_002426256.1">
    <property type="nucleotide sequence ID" value="XM_002426211.1"/>
</dbReference>
<dbReference type="EMBL" id="DS235222">
    <property type="protein sequence ID" value="EEB13518.1"/>
    <property type="molecule type" value="Genomic_DNA"/>
</dbReference>
<dbReference type="CTD" id="8230791"/>
<dbReference type="FunCoup" id="E0VJG2">
    <property type="interactions" value="6"/>
</dbReference>
<dbReference type="InterPro" id="IPR043127">
    <property type="entry name" value="Sec-1-like_dom3a"/>
</dbReference>
<organism>
    <name type="scientific">Pediculus humanus subsp. corporis</name>
    <name type="common">Body louse</name>
    <dbReference type="NCBI Taxonomy" id="121224"/>
    <lineage>
        <taxon>Eukaryota</taxon>
        <taxon>Metazoa</taxon>
        <taxon>Ecdysozoa</taxon>
        <taxon>Arthropoda</taxon>
        <taxon>Hexapoda</taxon>
        <taxon>Insecta</taxon>
        <taxon>Pterygota</taxon>
        <taxon>Neoptera</taxon>
        <taxon>Paraneoptera</taxon>
        <taxon>Psocodea</taxon>
        <taxon>Troctomorpha</taxon>
        <taxon>Phthiraptera</taxon>
        <taxon>Anoplura</taxon>
        <taxon>Pediculidae</taxon>
        <taxon>Pediculus</taxon>
    </lineage>
</organism>
<reference evidence="2" key="2">
    <citation type="submission" date="2007-04" db="EMBL/GenBank/DDBJ databases">
        <title>The genome of the human body louse.</title>
        <authorList>
            <consortium name="The Human Body Louse Genome Consortium"/>
            <person name="Kirkness E."/>
            <person name="Walenz B."/>
            <person name="Hass B."/>
            <person name="Bruggner R."/>
            <person name="Strausberg R."/>
        </authorList>
    </citation>
    <scope>NUCLEOTIDE SEQUENCE</scope>
    <source>
        <strain evidence="2">USDA</strain>
    </source>
</reference>
<evidence type="ECO:0000256" key="1">
    <source>
        <dbReference type="ARBA" id="ARBA00009884"/>
    </source>
</evidence>
<dbReference type="InterPro" id="IPR043155">
    <property type="entry name" value="VPS33_dom3b"/>
</dbReference>